<dbReference type="PROSITE" id="PS51379">
    <property type="entry name" value="4FE4S_FER_2"/>
    <property type="match status" value="4"/>
</dbReference>
<feature type="domain" description="4Fe-4S ferredoxin-type" evidence="8">
    <location>
        <begin position="276"/>
        <end position="309"/>
    </location>
</feature>
<dbReference type="InterPro" id="IPR000595">
    <property type="entry name" value="cNMP-bd_dom"/>
</dbReference>
<keyword evidence="9" id="KW-0560">Oxidoreductase</keyword>
<dbReference type="Gene3D" id="3.30.70.20">
    <property type="match status" value="3"/>
</dbReference>
<evidence type="ECO:0000259" key="7">
    <source>
        <dbReference type="PROSITE" id="PS50042"/>
    </source>
</evidence>
<dbReference type="Pfam" id="PF13510">
    <property type="entry name" value="Fer2_4"/>
    <property type="match status" value="1"/>
</dbReference>
<name>A0A5C6AW62_9BACT</name>
<evidence type="ECO:0000259" key="8">
    <source>
        <dbReference type="PROSITE" id="PS51379"/>
    </source>
</evidence>
<evidence type="ECO:0000256" key="4">
    <source>
        <dbReference type="ARBA" id="ARBA00023004"/>
    </source>
</evidence>
<organism evidence="9 10">
    <name type="scientific">Neorhodopirellula pilleata</name>
    <dbReference type="NCBI Taxonomy" id="2714738"/>
    <lineage>
        <taxon>Bacteria</taxon>
        <taxon>Pseudomonadati</taxon>
        <taxon>Planctomycetota</taxon>
        <taxon>Planctomycetia</taxon>
        <taxon>Pirellulales</taxon>
        <taxon>Pirellulaceae</taxon>
        <taxon>Neorhodopirellula</taxon>
    </lineage>
</organism>
<dbReference type="InterPro" id="IPR017900">
    <property type="entry name" value="4Fe4S_Fe_S_CS"/>
</dbReference>
<evidence type="ECO:0000313" key="9">
    <source>
        <dbReference type="EMBL" id="TWU03747.1"/>
    </source>
</evidence>
<feature type="region of interest" description="Disordered" evidence="6">
    <location>
        <begin position="89"/>
        <end position="118"/>
    </location>
</feature>
<protein>
    <submittedName>
        <fullName evidence="9">NADP-reducing hydrogenase subunit HndC</fullName>
        <ecNumber evidence="9">1.12.1.3</ecNumber>
    </submittedName>
</protein>
<evidence type="ECO:0000256" key="3">
    <source>
        <dbReference type="ARBA" id="ARBA00022737"/>
    </source>
</evidence>
<evidence type="ECO:0000256" key="5">
    <source>
        <dbReference type="ARBA" id="ARBA00023014"/>
    </source>
</evidence>
<dbReference type="InterPro" id="IPR018490">
    <property type="entry name" value="cNMP-bd_dom_sf"/>
</dbReference>
<dbReference type="PROSITE" id="PS50042">
    <property type="entry name" value="CNMP_BINDING_3"/>
    <property type="match status" value="2"/>
</dbReference>
<dbReference type="SUPFAM" id="SSF54862">
    <property type="entry name" value="4Fe-4S ferredoxins"/>
    <property type="match status" value="2"/>
</dbReference>
<feature type="domain" description="4Fe-4S ferredoxin-type" evidence="8">
    <location>
        <begin position="678"/>
        <end position="710"/>
    </location>
</feature>
<keyword evidence="10" id="KW-1185">Reference proteome</keyword>
<dbReference type="Pfam" id="PF12838">
    <property type="entry name" value="Fer4_7"/>
    <property type="match status" value="1"/>
</dbReference>
<feature type="domain" description="4Fe-4S ferredoxin-type" evidence="8">
    <location>
        <begin position="237"/>
        <end position="256"/>
    </location>
</feature>
<feature type="domain" description="4Fe-4S ferredoxin-type" evidence="8">
    <location>
        <begin position="745"/>
        <end position="775"/>
    </location>
</feature>
<keyword evidence="4" id="KW-0408">Iron</keyword>
<reference evidence="9 10" key="1">
    <citation type="submission" date="2019-02" db="EMBL/GenBank/DDBJ databases">
        <title>Deep-cultivation of Planctomycetes and their phenomic and genomic characterization uncovers novel biology.</title>
        <authorList>
            <person name="Wiegand S."/>
            <person name="Jogler M."/>
            <person name="Boedeker C."/>
            <person name="Pinto D."/>
            <person name="Vollmers J."/>
            <person name="Rivas-Marin E."/>
            <person name="Kohn T."/>
            <person name="Peeters S.H."/>
            <person name="Heuer A."/>
            <person name="Rast P."/>
            <person name="Oberbeckmann S."/>
            <person name="Bunk B."/>
            <person name="Jeske O."/>
            <person name="Meyerdierks A."/>
            <person name="Storesund J.E."/>
            <person name="Kallscheuer N."/>
            <person name="Luecker S."/>
            <person name="Lage O.M."/>
            <person name="Pohl T."/>
            <person name="Merkel B.J."/>
            <person name="Hornburger P."/>
            <person name="Mueller R.-W."/>
            <person name="Bruemmer F."/>
            <person name="Labrenz M."/>
            <person name="Spormann A.M."/>
            <person name="Op Den Camp H."/>
            <person name="Overmann J."/>
            <person name="Amann R."/>
            <person name="Jetten M.S.M."/>
            <person name="Mascher T."/>
            <person name="Medema M.H."/>
            <person name="Devos D.P."/>
            <person name="Kaster A.-K."/>
            <person name="Ovreas L."/>
            <person name="Rohde M."/>
            <person name="Galperin M.Y."/>
            <person name="Jogler C."/>
        </authorList>
    </citation>
    <scope>NUCLEOTIDE SEQUENCE [LARGE SCALE GENOMIC DNA]</scope>
    <source>
        <strain evidence="9 10">Pla100</strain>
    </source>
</reference>
<dbReference type="AlphaFoldDB" id="A0A5C6AW62"/>
<dbReference type="CDD" id="cd16367">
    <property type="entry name" value="DMSOR_beta_like"/>
    <property type="match status" value="1"/>
</dbReference>
<dbReference type="InterPro" id="IPR050294">
    <property type="entry name" value="RnfB_subfamily"/>
</dbReference>
<evidence type="ECO:0000256" key="1">
    <source>
        <dbReference type="ARBA" id="ARBA00022485"/>
    </source>
</evidence>
<dbReference type="Gene3D" id="3.10.20.740">
    <property type="match status" value="1"/>
</dbReference>
<dbReference type="Proteomes" id="UP000316213">
    <property type="component" value="Unassembled WGS sequence"/>
</dbReference>
<keyword evidence="2" id="KW-0479">Metal-binding</keyword>
<dbReference type="Pfam" id="PF12800">
    <property type="entry name" value="Fer4_4"/>
    <property type="match status" value="1"/>
</dbReference>
<sequence length="844" mass="93401">MLLGSPVPTEVQIDDEALFARDFNGNLLRMEEATASELDQTVTLTIDGIEVTVQLAVPTTDSQGKVIRDAQGQPIPRPTTIYDATTKAFANRPGPERSGQDRTHHQGSHNEHPIPTLCHKEHLPPIGVCRVCMVEATEMSRRGPRSKLVPSCIQRVTDGMIVNTVASQADPAAAARVRQATSTIVELLMADHAPADVRDSNPKTSSNELVAIADRLGIVGSRFAPATIKRTQDLSSKTIQVNRDECIMCGRCRRGCNDLKRNDVIGIAGKGYDSHIAFDLDDPMGKSSCVSCGECAISCPTGALEFQPSFIETQIKRLEDELKENNSDGTIVTAEELSRYSLFAGIPKKFLQFNGAAVVRRTLQPGQTLCTEGEYGSTAFVILSGEFEVFISSQRGAVRNRVADGIWGLLGGIKTVIEAVGGKARLSDFAGASLDDQQRILVDADDVIIGEMTCLNRYPRSATVVATKPSEVLEIKRNILYMLQRNSASREILDQKYRSRSLSNRLQSLPILEPLEENVRRKAAEALRDRVDLISVEPGQTIFEQGDPADHYYIIRLGFVKVSQTFQGTERVLNYLAPGSAFGEIGLLDDFRRIYAAEFEPDTPPGTRTATCSALDHVELIRIQGKHFRKLVQRFPEIRKSMGDRMRELLQRDEDAKEQMQQVETEDFLEQGLYLAQSLLVLDLERCTRCDECTKACADTHDGVTRLVRDGLRFDKYLVASSCRSCMDPYCLVGCPVDAIHRNGESLEIEIEDYCIGCGLCANNCPYGNINMHGFPKQEVDEKGRLRTVYQIRSSGKRKPVVQQRATTCDLCRSIDGKPSCVYACPHNAAFRMSGPELHQLTMK</sequence>
<evidence type="ECO:0000256" key="2">
    <source>
        <dbReference type="ARBA" id="ARBA00022723"/>
    </source>
</evidence>
<dbReference type="EC" id="1.12.1.3" evidence="9"/>
<dbReference type="SUPFAM" id="SSF54292">
    <property type="entry name" value="2Fe-2S ferredoxin-like"/>
    <property type="match status" value="1"/>
</dbReference>
<dbReference type="Pfam" id="PF00037">
    <property type="entry name" value="Fer4"/>
    <property type="match status" value="1"/>
</dbReference>
<dbReference type="Gene3D" id="2.60.120.10">
    <property type="entry name" value="Jelly Rolls"/>
    <property type="match status" value="2"/>
</dbReference>
<dbReference type="PANTHER" id="PTHR42859:SF17">
    <property type="entry name" value="ELECTRON TRANSPORT PROTEIN HYDN-RELATED"/>
    <property type="match status" value="1"/>
</dbReference>
<dbReference type="PROSITE" id="PS00198">
    <property type="entry name" value="4FE4S_FER_1"/>
    <property type="match status" value="2"/>
</dbReference>
<dbReference type="InterPro" id="IPR017896">
    <property type="entry name" value="4Fe4S_Fe-S-bd"/>
</dbReference>
<evidence type="ECO:0000256" key="6">
    <source>
        <dbReference type="SAM" id="MobiDB-lite"/>
    </source>
</evidence>
<dbReference type="SMART" id="SM00100">
    <property type="entry name" value="cNMP"/>
    <property type="match status" value="2"/>
</dbReference>
<feature type="compositionally biased region" description="Basic and acidic residues" evidence="6">
    <location>
        <begin position="94"/>
        <end position="118"/>
    </location>
</feature>
<dbReference type="CDD" id="cd00038">
    <property type="entry name" value="CAP_ED"/>
    <property type="match status" value="2"/>
</dbReference>
<dbReference type="SUPFAM" id="SSF51206">
    <property type="entry name" value="cAMP-binding domain-like"/>
    <property type="match status" value="2"/>
</dbReference>
<keyword evidence="5" id="KW-0411">Iron-sulfur</keyword>
<dbReference type="GO" id="GO:0051539">
    <property type="term" value="F:4 iron, 4 sulfur cluster binding"/>
    <property type="evidence" value="ECO:0007669"/>
    <property type="project" value="UniProtKB-KW"/>
</dbReference>
<evidence type="ECO:0000313" key="10">
    <source>
        <dbReference type="Proteomes" id="UP000316213"/>
    </source>
</evidence>
<keyword evidence="1" id="KW-0004">4Fe-4S</keyword>
<feature type="domain" description="Cyclic nucleotide-binding" evidence="7">
    <location>
        <begin position="511"/>
        <end position="649"/>
    </location>
</feature>
<gene>
    <name evidence="9" type="primary">hndD</name>
    <name evidence="9" type="ORF">Pla100_06770</name>
</gene>
<dbReference type="FunFam" id="3.30.70.20:FF:000035">
    <property type="entry name" value="Iron hydrogenase 1"/>
    <property type="match status" value="1"/>
</dbReference>
<dbReference type="GO" id="GO:0046872">
    <property type="term" value="F:metal ion binding"/>
    <property type="evidence" value="ECO:0007669"/>
    <property type="project" value="UniProtKB-KW"/>
</dbReference>
<feature type="domain" description="Cyclic nucleotide-binding" evidence="7">
    <location>
        <begin position="342"/>
        <end position="483"/>
    </location>
</feature>
<comment type="caution">
    <text evidence="9">The sequence shown here is derived from an EMBL/GenBank/DDBJ whole genome shotgun (WGS) entry which is preliminary data.</text>
</comment>
<dbReference type="InterPro" id="IPR014710">
    <property type="entry name" value="RmlC-like_jellyroll"/>
</dbReference>
<dbReference type="PANTHER" id="PTHR42859">
    <property type="entry name" value="OXIDOREDUCTASE"/>
    <property type="match status" value="1"/>
</dbReference>
<dbReference type="EMBL" id="SJPM01000001">
    <property type="protein sequence ID" value="TWU03747.1"/>
    <property type="molecule type" value="Genomic_DNA"/>
</dbReference>
<keyword evidence="3" id="KW-0677">Repeat</keyword>
<accession>A0A5C6AW62</accession>
<dbReference type="GO" id="GO:0050583">
    <property type="term" value="F:hydrogen dehydrogenase (NADP+) activity"/>
    <property type="evidence" value="ECO:0007669"/>
    <property type="project" value="UniProtKB-EC"/>
</dbReference>
<proteinExistence type="predicted"/>
<dbReference type="Pfam" id="PF00027">
    <property type="entry name" value="cNMP_binding"/>
    <property type="match status" value="1"/>
</dbReference>
<dbReference type="InterPro" id="IPR036010">
    <property type="entry name" value="2Fe-2S_ferredoxin-like_sf"/>
</dbReference>